<accession>A0A2I1HQH4</accession>
<evidence type="ECO:0000313" key="2">
    <source>
        <dbReference type="Proteomes" id="UP000234323"/>
    </source>
</evidence>
<proteinExistence type="predicted"/>
<dbReference type="AlphaFoldDB" id="A0A2I1HQH4"/>
<protein>
    <submittedName>
        <fullName evidence="1">Uncharacterized protein</fullName>
    </submittedName>
</protein>
<keyword evidence="2" id="KW-1185">Reference proteome</keyword>
<comment type="caution">
    <text evidence="1">The sequence shown here is derived from an EMBL/GenBank/DDBJ whole genome shotgun (WGS) entry which is preliminary data.</text>
</comment>
<dbReference type="EMBL" id="LLXI01004989">
    <property type="protein sequence ID" value="PKY61145.1"/>
    <property type="molecule type" value="Genomic_DNA"/>
</dbReference>
<evidence type="ECO:0000313" key="1">
    <source>
        <dbReference type="EMBL" id="PKY61145.1"/>
    </source>
</evidence>
<organism evidence="1 2">
    <name type="scientific">Rhizophagus irregularis</name>
    <dbReference type="NCBI Taxonomy" id="588596"/>
    <lineage>
        <taxon>Eukaryota</taxon>
        <taxon>Fungi</taxon>
        <taxon>Fungi incertae sedis</taxon>
        <taxon>Mucoromycota</taxon>
        <taxon>Glomeromycotina</taxon>
        <taxon>Glomeromycetes</taxon>
        <taxon>Glomerales</taxon>
        <taxon>Glomeraceae</taxon>
        <taxon>Rhizophagus</taxon>
    </lineage>
</organism>
<name>A0A2I1HQH4_9GLOM</name>
<sequence>MLDGIWDLGYGWNWNLGLEWDFGKWDAICHMGWEGIGDSHIPFNMDGKYTCKCS</sequence>
<reference evidence="1 2" key="1">
    <citation type="submission" date="2015-10" db="EMBL/GenBank/DDBJ databases">
        <title>Genome analyses suggest a sexual origin of heterokaryosis in a supposedly ancient asexual fungus.</title>
        <authorList>
            <person name="Ropars J."/>
            <person name="Sedzielewska K."/>
            <person name="Noel J."/>
            <person name="Charron P."/>
            <person name="Farinelli L."/>
            <person name="Marton T."/>
            <person name="Kruger M."/>
            <person name="Pelin A."/>
            <person name="Brachmann A."/>
            <person name="Corradi N."/>
        </authorList>
    </citation>
    <scope>NUCLEOTIDE SEQUENCE [LARGE SCALE GENOMIC DNA]</scope>
    <source>
        <strain evidence="1 2">A4</strain>
    </source>
</reference>
<gene>
    <name evidence="1" type="ORF">RhiirA4_485729</name>
</gene>
<dbReference type="Proteomes" id="UP000234323">
    <property type="component" value="Unassembled WGS sequence"/>
</dbReference>